<protein>
    <submittedName>
        <fullName evidence="1">Uncharacterized protein</fullName>
    </submittedName>
</protein>
<dbReference type="AlphaFoldDB" id="A0A166EIL9"/>
<gene>
    <name evidence="1" type="ORF">FIBSPDRAFT_958483</name>
</gene>
<evidence type="ECO:0000313" key="1">
    <source>
        <dbReference type="EMBL" id="KZP15804.1"/>
    </source>
</evidence>
<name>A0A166EIL9_9AGAM</name>
<reference evidence="1 2" key="1">
    <citation type="journal article" date="2016" name="Mol. Biol. Evol.">
        <title>Comparative Genomics of Early-Diverging Mushroom-Forming Fungi Provides Insights into the Origins of Lignocellulose Decay Capabilities.</title>
        <authorList>
            <person name="Nagy L.G."/>
            <person name="Riley R."/>
            <person name="Tritt A."/>
            <person name="Adam C."/>
            <person name="Daum C."/>
            <person name="Floudas D."/>
            <person name="Sun H."/>
            <person name="Yadav J.S."/>
            <person name="Pangilinan J."/>
            <person name="Larsson K.H."/>
            <person name="Matsuura K."/>
            <person name="Barry K."/>
            <person name="Labutti K."/>
            <person name="Kuo R."/>
            <person name="Ohm R.A."/>
            <person name="Bhattacharya S.S."/>
            <person name="Shirouzu T."/>
            <person name="Yoshinaga Y."/>
            <person name="Martin F.M."/>
            <person name="Grigoriev I.V."/>
            <person name="Hibbett D.S."/>
        </authorList>
    </citation>
    <scope>NUCLEOTIDE SEQUENCE [LARGE SCALE GENOMIC DNA]</scope>
    <source>
        <strain evidence="1 2">CBS 109695</strain>
    </source>
</reference>
<proteinExistence type="predicted"/>
<dbReference type="Proteomes" id="UP000076532">
    <property type="component" value="Unassembled WGS sequence"/>
</dbReference>
<organism evidence="1 2">
    <name type="scientific">Athelia psychrophila</name>
    <dbReference type="NCBI Taxonomy" id="1759441"/>
    <lineage>
        <taxon>Eukaryota</taxon>
        <taxon>Fungi</taxon>
        <taxon>Dikarya</taxon>
        <taxon>Basidiomycota</taxon>
        <taxon>Agaricomycotina</taxon>
        <taxon>Agaricomycetes</taxon>
        <taxon>Agaricomycetidae</taxon>
        <taxon>Atheliales</taxon>
        <taxon>Atheliaceae</taxon>
        <taxon>Athelia</taxon>
    </lineage>
</organism>
<sequence>MAVRKVSGLLPRRYLYGCTHRVIPTSSVTPFFMQTVDIRALKSNGQGFMSDIVVNTRHPLSTSWHSVPHLQAHFSRPIVVSELRVRVNGFSYDVYVSHNVGAPTRSTSEVVVIKRNSTDEWPMHIWDHDRCDAATAVDLFFAKSAAYVGKRSCVLLCYDHNIATCHKVTGFYMPGDSKGVGNVTVACDFYRIGNGVKVPRLTRLLGKNRTIGYVERTWCTVLLESGKHRRDGYDIFYTTARSNKRRLQYNIVILRREGAMYRDIEEMHARDVREAFQFIAAKLEAAS</sequence>
<dbReference type="EMBL" id="KV417600">
    <property type="protein sequence ID" value="KZP15804.1"/>
    <property type="molecule type" value="Genomic_DNA"/>
</dbReference>
<evidence type="ECO:0000313" key="2">
    <source>
        <dbReference type="Proteomes" id="UP000076532"/>
    </source>
</evidence>
<keyword evidence="2" id="KW-1185">Reference proteome</keyword>
<accession>A0A166EIL9</accession>